<dbReference type="InterPro" id="IPR003439">
    <property type="entry name" value="ABC_transporter-like_ATP-bd"/>
</dbReference>
<sequence length="257" mass="29331">METPFEIRYNNIKLQVERLYKSADQTIKQHFPGLEDISFTLRGGECVHLHSYVPSANRLLLDTLSGHFRIDAGAIWVDHQRQWLNLSQLSQRQTGEIQARTIGHLGCSETLRTQSIVMDCVSKPFLNLGLSRVQAEGQSRHVLDWVGLPRRLWHQAPKHLTLAELHQVNLARTFAIDYSVIVIDAPINHLDRDNQRRLIQLIEYRKAQNTCFIGSFNDDDLRQQICDRNLSIHVPTPIFSDSAPTHAAASNIAAHSY</sequence>
<evidence type="ECO:0000256" key="1">
    <source>
        <dbReference type="ARBA" id="ARBA00005417"/>
    </source>
</evidence>
<dbReference type="Gene3D" id="3.40.50.300">
    <property type="entry name" value="P-loop containing nucleotide triphosphate hydrolases"/>
    <property type="match status" value="1"/>
</dbReference>
<accession>A0A6M0RNQ3</accession>
<gene>
    <name evidence="3" type="ORF">DXZ20_16755</name>
</gene>
<dbReference type="PANTHER" id="PTHR42798:SF7">
    <property type="entry name" value="ALPHA-D-RIBOSE 1-METHYLPHOSPHONATE 5-TRIPHOSPHATE SYNTHASE SUBUNIT PHNL"/>
    <property type="match status" value="1"/>
</dbReference>
<organism evidence="3 4">
    <name type="scientific">Adonisia turfae CCMR0081</name>
    <dbReference type="NCBI Taxonomy" id="2292702"/>
    <lineage>
        <taxon>Bacteria</taxon>
        <taxon>Bacillati</taxon>
        <taxon>Cyanobacteriota</taxon>
        <taxon>Adonisia</taxon>
        <taxon>Adonisia turfae</taxon>
    </lineage>
</organism>
<evidence type="ECO:0000259" key="2">
    <source>
        <dbReference type="PROSITE" id="PS50893"/>
    </source>
</evidence>
<keyword evidence="4" id="KW-1185">Reference proteome</keyword>
<dbReference type="InterPro" id="IPR027417">
    <property type="entry name" value="P-loop_NTPase"/>
</dbReference>
<name>A0A6M0RNQ3_9CYAN</name>
<proteinExistence type="inferred from homology"/>
<comment type="caution">
    <text evidence="3">The sequence shown here is derived from an EMBL/GenBank/DDBJ whole genome shotgun (WGS) entry which is preliminary data.</text>
</comment>
<dbReference type="PANTHER" id="PTHR42798">
    <property type="entry name" value="LIPOPROTEIN-RELEASING SYSTEM ATP-BINDING PROTEIN LOLD"/>
    <property type="match status" value="1"/>
</dbReference>
<dbReference type="Proteomes" id="UP000481033">
    <property type="component" value="Unassembled WGS sequence"/>
</dbReference>
<protein>
    <recommendedName>
        <fullName evidence="2">ABC transporter domain-containing protein</fullName>
    </recommendedName>
</protein>
<dbReference type="SUPFAM" id="SSF52540">
    <property type="entry name" value="P-loop containing nucleoside triphosphate hydrolases"/>
    <property type="match status" value="1"/>
</dbReference>
<comment type="similarity">
    <text evidence="1">Belongs to the ABC transporter superfamily.</text>
</comment>
<dbReference type="PROSITE" id="PS50893">
    <property type="entry name" value="ABC_TRANSPORTER_2"/>
    <property type="match status" value="1"/>
</dbReference>
<reference evidence="3 4" key="1">
    <citation type="journal article" date="2020" name="Microb. Ecol.">
        <title>Ecogenomics of the Marine Benthic Filamentous Cyanobacterium Adonisia.</title>
        <authorList>
            <person name="Walter J.M."/>
            <person name="Coutinho F.H."/>
            <person name="Leomil L."/>
            <person name="Hargreaves P.I."/>
            <person name="Campeao M.E."/>
            <person name="Vieira V.V."/>
            <person name="Silva B.S."/>
            <person name="Fistarol G.O."/>
            <person name="Salomon P.S."/>
            <person name="Sawabe T."/>
            <person name="Mino S."/>
            <person name="Hosokawa M."/>
            <person name="Miyashita H."/>
            <person name="Maruyama F."/>
            <person name="van Verk M.C."/>
            <person name="Dutilh B.E."/>
            <person name="Thompson C.C."/>
            <person name="Thompson F.L."/>
        </authorList>
    </citation>
    <scope>NUCLEOTIDE SEQUENCE [LARGE SCALE GENOMIC DNA]</scope>
    <source>
        <strain evidence="3 4">CCMR0081</strain>
    </source>
</reference>
<evidence type="ECO:0000313" key="4">
    <source>
        <dbReference type="Proteomes" id="UP000481033"/>
    </source>
</evidence>
<dbReference type="GO" id="GO:0016887">
    <property type="term" value="F:ATP hydrolysis activity"/>
    <property type="evidence" value="ECO:0007669"/>
    <property type="project" value="InterPro"/>
</dbReference>
<dbReference type="EMBL" id="QXHD01000004">
    <property type="protein sequence ID" value="NEZ57291.1"/>
    <property type="molecule type" value="Genomic_DNA"/>
</dbReference>
<evidence type="ECO:0000313" key="3">
    <source>
        <dbReference type="EMBL" id="NEZ57291.1"/>
    </source>
</evidence>
<dbReference type="RefSeq" id="WP_163699341.1">
    <property type="nucleotide sequence ID" value="NZ_QXHD01000004.1"/>
</dbReference>
<dbReference type="AlphaFoldDB" id="A0A6M0RNQ3"/>
<feature type="domain" description="ABC transporter" evidence="2">
    <location>
        <begin position="14"/>
        <end position="257"/>
    </location>
</feature>
<dbReference type="GO" id="GO:0005524">
    <property type="term" value="F:ATP binding"/>
    <property type="evidence" value="ECO:0007669"/>
    <property type="project" value="InterPro"/>
</dbReference>